<organism evidence="1 2">
    <name type="scientific">Cyanobium gracile UHCC 0139</name>
    <dbReference type="NCBI Taxonomy" id="3110308"/>
    <lineage>
        <taxon>Bacteria</taxon>
        <taxon>Bacillati</taxon>
        <taxon>Cyanobacteriota</taxon>
        <taxon>Cyanophyceae</taxon>
        <taxon>Synechococcales</taxon>
        <taxon>Prochlorococcaceae</taxon>
        <taxon>Cyanobium</taxon>
    </lineage>
</organism>
<proteinExistence type="predicted"/>
<keyword evidence="2" id="KW-1185">Reference proteome</keyword>
<evidence type="ECO:0000313" key="2">
    <source>
        <dbReference type="Proteomes" id="UP001304461"/>
    </source>
</evidence>
<comment type="caution">
    <text evidence="1">The sequence shown here is derived from an EMBL/GenBank/DDBJ whole genome shotgun (WGS) entry which is preliminary data.</text>
</comment>
<sequence length="76" mass="8484">MTFNGTLEELQSLVEGLGCFGHWVHEGAFEMLVIEDGESNLRLNWWPGTGTLMLVGDPAQRRDLEPRLKEALAGRS</sequence>
<protein>
    <recommendedName>
        <fullName evidence="3">CobW C-terminal domain-containing protein</fullName>
    </recommendedName>
</protein>
<gene>
    <name evidence="1" type="ORF">VB738_11915</name>
</gene>
<dbReference type="Proteomes" id="UP001304461">
    <property type="component" value="Unassembled WGS sequence"/>
</dbReference>
<dbReference type="RefSeq" id="WP_323305941.1">
    <property type="nucleotide sequence ID" value="NZ_JAYGHX010000007.1"/>
</dbReference>
<name>A0ABU5RW14_9CYAN</name>
<accession>A0ABU5RW14</accession>
<dbReference type="EMBL" id="JAYGHX010000007">
    <property type="protein sequence ID" value="MEA5391962.1"/>
    <property type="molecule type" value="Genomic_DNA"/>
</dbReference>
<reference evidence="1 2" key="1">
    <citation type="submission" date="2023-12" db="EMBL/GenBank/DDBJ databases">
        <title>Baltic Sea Cyanobacteria.</title>
        <authorList>
            <person name="Delbaje E."/>
            <person name="Fewer D.P."/>
            <person name="Shishido T.K."/>
        </authorList>
    </citation>
    <scope>NUCLEOTIDE SEQUENCE [LARGE SCALE GENOMIC DNA]</scope>
    <source>
        <strain evidence="1 2">UHCC 0139</strain>
    </source>
</reference>
<evidence type="ECO:0000313" key="1">
    <source>
        <dbReference type="EMBL" id="MEA5391962.1"/>
    </source>
</evidence>
<evidence type="ECO:0008006" key="3">
    <source>
        <dbReference type="Google" id="ProtNLM"/>
    </source>
</evidence>